<dbReference type="PANTHER" id="PTHR23528">
    <property type="match status" value="1"/>
</dbReference>
<feature type="transmembrane region" description="Helical" evidence="6">
    <location>
        <begin position="298"/>
        <end position="321"/>
    </location>
</feature>
<gene>
    <name evidence="8" type="ORF">Gocc_1573</name>
</gene>
<feature type="transmembrane region" description="Helical" evidence="6">
    <location>
        <begin position="160"/>
        <end position="178"/>
    </location>
</feature>
<feature type="transmembrane region" description="Helical" evidence="6">
    <location>
        <begin position="135"/>
        <end position="154"/>
    </location>
</feature>
<dbReference type="PANTHER" id="PTHR23528:SF1">
    <property type="entry name" value="MAJOR FACILITATOR SUPERFAMILY (MFS) PROFILE DOMAIN-CONTAINING PROTEIN"/>
    <property type="match status" value="1"/>
</dbReference>
<dbReference type="InterPro" id="IPR036259">
    <property type="entry name" value="MFS_trans_sf"/>
</dbReference>
<sequence length="417" mass="43594">MVTLGVGAMGLAWSLTTTAAYLPPLLREFTGSTTLIALVLAAEGVFAITLPLVIGPWSDTFHTPLGRRRPFMLAAVGPIGFCLALIAFMPSLWTTALLVFAFFFAYYVYEPPYRGLYPDVLPDDVFGRAQGVQHLFRGVALGAALIGGGLLFHLWRPAPFLAASLIVTAACLVPIVLVREDGGRGQVFEGVGTYVRHSWRVLRRNPDVGKFLLANAAWEGTFAGARTFVVLYITVGLGQPLSTSTLVLAAVAGGYIVAALVSGPVGDRLGLARVITACSVVYGVGLLAGGLARTWHDWYLPIVFVVAMFAGSVMTLAWGLLFKLMPAGDRGAVSGLATTTKGLGLIVGPLLAGALIDILRPTLASTSGYQALWPVLGIPILLVIPLVASLAAAEKRSAAEAPAGDGGSGDRPSGLPL</sequence>
<feature type="domain" description="Major facilitator superfamily (MFS) profile" evidence="7">
    <location>
        <begin position="208"/>
        <end position="417"/>
    </location>
</feature>
<dbReference type="RefSeq" id="WP_114795991.1">
    <property type="nucleotide sequence ID" value="NZ_QQZY01000003.1"/>
</dbReference>
<evidence type="ECO:0000256" key="6">
    <source>
        <dbReference type="SAM" id="Phobius"/>
    </source>
</evidence>
<keyword evidence="3 6" id="KW-1133">Transmembrane helix</keyword>
<dbReference type="GO" id="GO:0005886">
    <property type="term" value="C:plasma membrane"/>
    <property type="evidence" value="ECO:0007669"/>
    <property type="project" value="UniProtKB-SubCell"/>
</dbReference>
<comment type="subcellular location">
    <subcellularLocation>
        <location evidence="1">Cell membrane</location>
        <topology evidence="1">Multi-pass membrane protein</topology>
    </subcellularLocation>
</comment>
<dbReference type="Proteomes" id="UP000254134">
    <property type="component" value="Unassembled WGS sequence"/>
</dbReference>
<dbReference type="PROSITE" id="PS50850">
    <property type="entry name" value="MFS"/>
    <property type="match status" value="1"/>
</dbReference>
<feature type="transmembrane region" description="Helical" evidence="6">
    <location>
        <begin position="342"/>
        <end position="359"/>
    </location>
</feature>
<dbReference type="InterPro" id="IPR020846">
    <property type="entry name" value="MFS_dom"/>
</dbReference>
<evidence type="ECO:0000259" key="7">
    <source>
        <dbReference type="PROSITE" id="PS50850"/>
    </source>
</evidence>
<feature type="region of interest" description="Disordered" evidence="5">
    <location>
        <begin position="398"/>
        <end position="417"/>
    </location>
</feature>
<keyword evidence="9" id="KW-1185">Reference proteome</keyword>
<reference evidence="9" key="2">
    <citation type="journal article" date="2019" name="MicrobiologyOpen">
        <title>High-quality draft genome sequence of Gaiella occulta isolated from a 150 meter deep mineral water borehole and comparison with the genome sequences of other deep-branching lineages of the phylum Actinobacteria.</title>
        <authorList>
            <person name="Severino R."/>
            <person name="Froufe H.J.C."/>
            <person name="Barroso C."/>
            <person name="Albuquerque L."/>
            <person name="Lobo-da-Cunha A."/>
            <person name="da Costa M.S."/>
            <person name="Egas C."/>
        </authorList>
    </citation>
    <scope>NUCLEOTIDE SEQUENCE [LARGE SCALE GENOMIC DNA]</scope>
    <source>
        <strain evidence="9">F2-233</strain>
    </source>
</reference>
<feature type="transmembrane region" description="Helical" evidence="6">
    <location>
        <begin position="70"/>
        <end position="86"/>
    </location>
</feature>
<evidence type="ECO:0000256" key="3">
    <source>
        <dbReference type="ARBA" id="ARBA00022989"/>
    </source>
</evidence>
<dbReference type="GO" id="GO:0022857">
    <property type="term" value="F:transmembrane transporter activity"/>
    <property type="evidence" value="ECO:0007669"/>
    <property type="project" value="InterPro"/>
</dbReference>
<dbReference type="AlphaFoldDB" id="A0A7M2YXV1"/>
<feature type="transmembrane region" description="Helical" evidence="6">
    <location>
        <begin position="92"/>
        <end position="109"/>
    </location>
</feature>
<evidence type="ECO:0000256" key="1">
    <source>
        <dbReference type="ARBA" id="ARBA00004651"/>
    </source>
</evidence>
<reference evidence="8 9" key="1">
    <citation type="submission" date="2018-07" db="EMBL/GenBank/DDBJ databases">
        <title>High-quality-draft genome sequence of Gaiella occulta.</title>
        <authorList>
            <person name="Severino R."/>
            <person name="Froufe H.J.C."/>
            <person name="Rainey F.A."/>
            <person name="Barroso C."/>
            <person name="Albuquerque L."/>
            <person name="Lobo-Da-Cunha A."/>
            <person name="Da Costa M.S."/>
            <person name="Egas C."/>
        </authorList>
    </citation>
    <scope>NUCLEOTIDE SEQUENCE [LARGE SCALE GENOMIC DNA]</scope>
    <source>
        <strain evidence="8 9">F2-233</strain>
    </source>
</reference>
<evidence type="ECO:0000256" key="4">
    <source>
        <dbReference type="ARBA" id="ARBA00023136"/>
    </source>
</evidence>
<accession>A0A7M2YXV1</accession>
<feature type="transmembrane region" description="Helical" evidence="6">
    <location>
        <begin position="274"/>
        <end position="292"/>
    </location>
</feature>
<dbReference type="Gene3D" id="1.20.1250.20">
    <property type="entry name" value="MFS general substrate transporter like domains"/>
    <property type="match status" value="1"/>
</dbReference>
<dbReference type="InterPro" id="IPR011701">
    <property type="entry name" value="MFS"/>
</dbReference>
<dbReference type="OrthoDB" id="5242067at2"/>
<feature type="transmembrane region" description="Helical" evidence="6">
    <location>
        <begin position="35"/>
        <end position="58"/>
    </location>
</feature>
<keyword evidence="4 6" id="KW-0472">Membrane</keyword>
<comment type="caution">
    <text evidence="8">The sequence shown here is derived from an EMBL/GenBank/DDBJ whole genome shotgun (WGS) entry which is preliminary data.</text>
</comment>
<proteinExistence type="predicted"/>
<evidence type="ECO:0000313" key="8">
    <source>
        <dbReference type="EMBL" id="RDI74684.1"/>
    </source>
</evidence>
<evidence type="ECO:0000313" key="9">
    <source>
        <dbReference type="Proteomes" id="UP000254134"/>
    </source>
</evidence>
<dbReference type="SUPFAM" id="SSF103473">
    <property type="entry name" value="MFS general substrate transporter"/>
    <property type="match status" value="1"/>
</dbReference>
<feature type="transmembrane region" description="Helical" evidence="6">
    <location>
        <begin position="241"/>
        <end position="262"/>
    </location>
</feature>
<organism evidence="8 9">
    <name type="scientific">Gaiella occulta</name>
    <dbReference type="NCBI Taxonomy" id="1002870"/>
    <lineage>
        <taxon>Bacteria</taxon>
        <taxon>Bacillati</taxon>
        <taxon>Actinomycetota</taxon>
        <taxon>Thermoleophilia</taxon>
        <taxon>Gaiellales</taxon>
        <taxon>Gaiellaceae</taxon>
        <taxon>Gaiella</taxon>
    </lineage>
</organism>
<evidence type="ECO:0000256" key="2">
    <source>
        <dbReference type="ARBA" id="ARBA00022692"/>
    </source>
</evidence>
<dbReference type="EMBL" id="QQZY01000003">
    <property type="protein sequence ID" value="RDI74684.1"/>
    <property type="molecule type" value="Genomic_DNA"/>
</dbReference>
<keyword evidence="2 6" id="KW-0812">Transmembrane</keyword>
<feature type="transmembrane region" description="Helical" evidence="6">
    <location>
        <begin position="371"/>
        <end position="393"/>
    </location>
</feature>
<evidence type="ECO:0000256" key="5">
    <source>
        <dbReference type="SAM" id="MobiDB-lite"/>
    </source>
</evidence>
<protein>
    <submittedName>
        <fullName evidence="8">Major Facilitator Superfamily</fullName>
    </submittedName>
</protein>
<dbReference type="Pfam" id="PF07690">
    <property type="entry name" value="MFS_1"/>
    <property type="match status" value="1"/>
</dbReference>
<name>A0A7M2YXV1_9ACTN</name>